<evidence type="ECO:0000313" key="10">
    <source>
        <dbReference type="Proteomes" id="UP000217276"/>
    </source>
</evidence>
<keyword evidence="7" id="KW-0998">Cell outer membrane</keyword>
<keyword evidence="3" id="KW-0813">Transport</keyword>
<dbReference type="InterPro" id="IPR051906">
    <property type="entry name" value="TolC-like"/>
</dbReference>
<keyword evidence="4" id="KW-1134">Transmembrane beta strand</keyword>
<dbReference type="GO" id="GO:0015562">
    <property type="term" value="F:efflux transmembrane transporter activity"/>
    <property type="evidence" value="ECO:0007669"/>
    <property type="project" value="InterPro"/>
</dbReference>
<dbReference type="KEGG" id="clk:CGC53_03155"/>
<dbReference type="PANTHER" id="PTHR30026">
    <property type="entry name" value="OUTER MEMBRANE PROTEIN TOLC"/>
    <property type="match status" value="1"/>
</dbReference>
<dbReference type="RefSeq" id="WP_095913286.1">
    <property type="nucleotide sequence ID" value="NZ_CAUUPF010000004.1"/>
</dbReference>
<evidence type="ECO:0000256" key="6">
    <source>
        <dbReference type="ARBA" id="ARBA00023136"/>
    </source>
</evidence>
<dbReference type="GO" id="GO:0009279">
    <property type="term" value="C:cell outer membrane"/>
    <property type="evidence" value="ECO:0007669"/>
    <property type="project" value="UniProtKB-SubCell"/>
</dbReference>
<gene>
    <name evidence="9" type="ORF">CGC53_03155</name>
</gene>
<dbReference type="PANTHER" id="PTHR30026:SF20">
    <property type="entry name" value="OUTER MEMBRANE PROTEIN TOLC"/>
    <property type="match status" value="1"/>
</dbReference>
<keyword evidence="8" id="KW-0732">Signal</keyword>
<evidence type="ECO:0000313" key="9">
    <source>
        <dbReference type="EMBL" id="ATA81417.1"/>
    </source>
</evidence>
<evidence type="ECO:0000256" key="3">
    <source>
        <dbReference type="ARBA" id="ARBA00022448"/>
    </source>
</evidence>
<evidence type="ECO:0000256" key="2">
    <source>
        <dbReference type="ARBA" id="ARBA00007613"/>
    </source>
</evidence>
<evidence type="ECO:0000256" key="4">
    <source>
        <dbReference type="ARBA" id="ARBA00022452"/>
    </source>
</evidence>
<dbReference type="Proteomes" id="UP000217276">
    <property type="component" value="Chromosome"/>
</dbReference>
<dbReference type="SUPFAM" id="SSF56954">
    <property type="entry name" value="Outer membrane efflux proteins (OEP)"/>
    <property type="match status" value="1"/>
</dbReference>
<keyword evidence="6" id="KW-0472">Membrane</keyword>
<comment type="subcellular location">
    <subcellularLocation>
        <location evidence="1">Cell outer membrane</location>
    </subcellularLocation>
</comment>
<name>A0A250FBL6_9FLAO</name>
<feature type="chain" id="PRO_5012173915" evidence="8">
    <location>
        <begin position="20"/>
        <end position="445"/>
    </location>
</feature>
<dbReference type="AlphaFoldDB" id="A0A250FBL6"/>
<keyword evidence="5" id="KW-0812">Transmembrane</keyword>
<accession>A0A250FBL6</accession>
<dbReference type="Gene3D" id="1.20.1600.10">
    <property type="entry name" value="Outer membrane efflux proteins (OEP)"/>
    <property type="match status" value="1"/>
</dbReference>
<dbReference type="GO" id="GO:1990281">
    <property type="term" value="C:efflux pump complex"/>
    <property type="evidence" value="ECO:0007669"/>
    <property type="project" value="TreeGrafter"/>
</dbReference>
<evidence type="ECO:0000256" key="8">
    <source>
        <dbReference type="SAM" id="SignalP"/>
    </source>
</evidence>
<protein>
    <submittedName>
        <fullName evidence="9">Transporter</fullName>
    </submittedName>
</protein>
<organism evidence="9 10">
    <name type="scientific">Capnocytophaga leadbetteri</name>
    <dbReference type="NCBI Taxonomy" id="327575"/>
    <lineage>
        <taxon>Bacteria</taxon>
        <taxon>Pseudomonadati</taxon>
        <taxon>Bacteroidota</taxon>
        <taxon>Flavobacteriia</taxon>
        <taxon>Flavobacteriales</taxon>
        <taxon>Flavobacteriaceae</taxon>
        <taxon>Capnocytophaga</taxon>
    </lineage>
</organism>
<dbReference type="InterPro" id="IPR003423">
    <property type="entry name" value="OMP_efflux"/>
</dbReference>
<dbReference type="EMBL" id="CP022384">
    <property type="protein sequence ID" value="ATA81417.1"/>
    <property type="molecule type" value="Genomic_DNA"/>
</dbReference>
<keyword evidence="10" id="KW-1185">Reference proteome</keyword>
<evidence type="ECO:0000256" key="1">
    <source>
        <dbReference type="ARBA" id="ARBA00004442"/>
    </source>
</evidence>
<sequence length="445" mass="49230">MKKNFYILLMCMLPLGVWAQSKQWSLTDCINYAVQHNISVKKTELNQQTAEINLSQAKDNRLPTVSGSASANLNNGSAINQISNERVSRRTFSNNFGVSASMPLYQGNKLNLQIDRSKLLLEQNELYVQEAKNNITLSVLEAYLQALYSYEGIAVAKNAARSSAEELKQAQTKFANGSIAKLSLAEIETRNANNEYAIIQAENQYANRVLTLKQLLELPPNSDFAIALDLQEDDYVAIIPNKDEVFAQAKQTLPNLKIYQSQQKIAEKDIKIAKAGALPSIGLQAGVNTGYSNLNSLGYATQLDSNFGQTIGASLNIPIFSQNKNKNNVKLAKLTQQQSVLEEQQAEKDLYAKIETAWQNATTHQAQQAASRTARDNAKLAYDLAVKKHEFGGLTNTELLVSQNAYLTAEQTYLQNKYMSALYVQLLKFYMGVLPLAPSQGGGRP</sequence>
<evidence type="ECO:0000256" key="7">
    <source>
        <dbReference type="ARBA" id="ARBA00023237"/>
    </source>
</evidence>
<feature type="signal peptide" evidence="8">
    <location>
        <begin position="1"/>
        <end position="19"/>
    </location>
</feature>
<reference evidence="10" key="1">
    <citation type="submission" date="2017-06" db="EMBL/GenBank/DDBJ databases">
        <title>Capnocytophaga spp. assemblies.</title>
        <authorList>
            <person name="Gulvik C.A."/>
        </authorList>
    </citation>
    <scope>NUCLEOTIDE SEQUENCE [LARGE SCALE GENOMIC DNA]</scope>
    <source>
        <strain evidence="10">H6253</strain>
    </source>
</reference>
<evidence type="ECO:0000256" key="5">
    <source>
        <dbReference type="ARBA" id="ARBA00022692"/>
    </source>
</evidence>
<proteinExistence type="inferred from homology"/>
<dbReference type="GO" id="GO:0015288">
    <property type="term" value="F:porin activity"/>
    <property type="evidence" value="ECO:0007669"/>
    <property type="project" value="TreeGrafter"/>
</dbReference>
<dbReference type="Pfam" id="PF02321">
    <property type="entry name" value="OEP"/>
    <property type="match status" value="2"/>
</dbReference>
<comment type="similarity">
    <text evidence="2">Belongs to the outer membrane factor (OMF) (TC 1.B.17) family.</text>
</comment>